<comment type="similarity">
    <text evidence="1">Belongs to the OsmC/Ohr family.</text>
</comment>
<dbReference type="Pfam" id="PF02566">
    <property type="entry name" value="OsmC"/>
    <property type="match status" value="1"/>
</dbReference>
<evidence type="ECO:0000256" key="1">
    <source>
        <dbReference type="ARBA" id="ARBA00007378"/>
    </source>
</evidence>
<dbReference type="InterPro" id="IPR036102">
    <property type="entry name" value="OsmC/Ohrsf"/>
</dbReference>
<dbReference type="PANTHER" id="PTHR33797:SF2">
    <property type="entry name" value="ORGANIC HYDROPEROXIDE RESISTANCE PROTEIN-LIKE"/>
    <property type="match status" value="1"/>
</dbReference>
<dbReference type="NCBIfam" id="TIGR03561">
    <property type="entry name" value="organ_hyd_perox"/>
    <property type="match status" value="1"/>
</dbReference>
<dbReference type="AlphaFoldDB" id="A0A1Y2CNC2"/>
<proteinExistence type="inferred from homology"/>
<dbReference type="InterPro" id="IPR019953">
    <property type="entry name" value="OHR"/>
</dbReference>
<keyword evidence="3" id="KW-1185">Reference proteome</keyword>
<dbReference type="OrthoDB" id="60422at2759"/>
<dbReference type="SUPFAM" id="SSF82784">
    <property type="entry name" value="OsmC-like"/>
    <property type="match status" value="1"/>
</dbReference>
<protein>
    <submittedName>
        <fullName evidence="2">OsmC-like protein</fullName>
    </submittedName>
</protein>
<dbReference type="Gene3D" id="3.30.300.20">
    <property type="match status" value="1"/>
</dbReference>
<dbReference type="GO" id="GO:0006979">
    <property type="term" value="P:response to oxidative stress"/>
    <property type="evidence" value="ECO:0007669"/>
    <property type="project" value="InterPro"/>
</dbReference>
<sequence length="165" mass="17175">MMFARTALRVSRQTRSVSTIKPFYTAESTATGGRNGFVKGTEGFETELATPGALNGKGASATRQNPEILFSSGYAACFLGAIHAAGGQLKVAIPKDATVTAKTSLGHIVEVPNGPKGFGLSVDIIANLPGIDKAKAREIVDKAHNDICPYSKAVKGNIVVNVSVE</sequence>
<dbReference type="EMBL" id="MCGO01000011">
    <property type="protein sequence ID" value="ORY48531.1"/>
    <property type="molecule type" value="Genomic_DNA"/>
</dbReference>
<organism evidence="2 3">
    <name type="scientific">Rhizoclosmatium globosum</name>
    <dbReference type="NCBI Taxonomy" id="329046"/>
    <lineage>
        <taxon>Eukaryota</taxon>
        <taxon>Fungi</taxon>
        <taxon>Fungi incertae sedis</taxon>
        <taxon>Chytridiomycota</taxon>
        <taxon>Chytridiomycota incertae sedis</taxon>
        <taxon>Chytridiomycetes</taxon>
        <taxon>Chytridiales</taxon>
        <taxon>Chytriomycetaceae</taxon>
        <taxon>Rhizoclosmatium</taxon>
    </lineage>
</organism>
<dbReference type="InterPro" id="IPR015946">
    <property type="entry name" value="KH_dom-like_a/b"/>
</dbReference>
<dbReference type="InterPro" id="IPR003718">
    <property type="entry name" value="OsmC/Ohr_fam"/>
</dbReference>
<dbReference type="Gene3D" id="2.20.25.10">
    <property type="match status" value="1"/>
</dbReference>
<evidence type="ECO:0000313" key="3">
    <source>
        <dbReference type="Proteomes" id="UP000193642"/>
    </source>
</evidence>
<dbReference type="PANTHER" id="PTHR33797">
    <property type="entry name" value="ORGANIC HYDROPEROXIDE RESISTANCE PROTEIN-LIKE"/>
    <property type="match status" value="1"/>
</dbReference>
<name>A0A1Y2CNC2_9FUNG</name>
<evidence type="ECO:0000313" key="2">
    <source>
        <dbReference type="EMBL" id="ORY48531.1"/>
    </source>
</evidence>
<reference evidence="2 3" key="1">
    <citation type="submission" date="2016-07" db="EMBL/GenBank/DDBJ databases">
        <title>Pervasive Adenine N6-methylation of Active Genes in Fungi.</title>
        <authorList>
            <consortium name="DOE Joint Genome Institute"/>
            <person name="Mondo S.J."/>
            <person name="Dannebaum R.O."/>
            <person name="Kuo R.C."/>
            <person name="Labutti K."/>
            <person name="Haridas S."/>
            <person name="Kuo A."/>
            <person name="Salamov A."/>
            <person name="Ahrendt S.R."/>
            <person name="Lipzen A."/>
            <person name="Sullivan W."/>
            <person name="Andreopoulos W.B."/>
            <person name="Clum A."/>
            <person name="Lindquist E."/>
            <person name="Daum C."/>
            <person name="Ramamoorthy G.K."/>
            <person name="Gryganskyi A."/>
            <person name="Culley D."/>
            <person name="Magnuson J.K."/>
            <person name="James T.Y."/>
            <person name="O'Malley M.A."/>
            <person name="Stajich J.E."/>
            <person name="Spatafora J.W."/>
            <person name="Visel A."/>
            <person name="Grigoriev I.V."/>
        </authorList>
    </citation>
    <scope>NUCLEOTIDE SEQUENCE [LARGE SCALE GENOMIC DNA]</scope>
    <source>
        <strain evidence="2 3">JEL800</strain>
    </source>
</reference>
<accession>A0A1Y2CNC2</accession>
<comment type="caution">
    <text evidence="2">The sequence shown here is derived from an EMBL/GenBank/DDBJ whole genome shotgun (WGS) entry which is preliminary data.</text>
</comment>
<gene>
    <name evidence="2" type="ORF">BCR33DRAFT_803810</name>
</gene>
<dbReference type="Proteomes" id="UP000193642">
    <property type="component" value="Unassembled WGS sequence"/>
</dbReference>